<dbReference type="AlphaFoldDB" id="L0KZZ7"/>
<evidence type="ECO:0000313" key="1">
    <source>
        <dbReference type="EMBL" id="AGB49574.1"/>
    </source>
</evidence>
<organism evidence="1 2">
    <name type="scientific">Methanomethylovorans hollandica (strain DSM 15978 / NBRC 107637 / DMS1)</name>
    <dbReference type="NCBI Taxonomy" id="867904"/>
    <lineage>
        <taxon>Archaea</taxon>
        <taxon>Methanobacteriati</taxon>
        <taxon>Methanobacteriota</taxon>
        <taxon>Stenosarchaea group</taxon>
        <taxon>Methanomicrobia</taxon>
        <taxon>Methanosarcinales</taxon>
        <taxon>Methanosarcinaceae</taxon>
        <taxon>Methanomethylovorans</taxon>
    </lineage>
</organism>
<gene>
    <name evidence="1" type="ordered locus">Metho_1357</name>
</gene>
<protein>
    <submittedName>
        <fullName evidence="1">Uncharacterized protein</fullName>
    </submittedName>
</protein>
<sequence precursor="true">MNLKKMLRWTPLLFVILLLVAIILLPYALDKGLPLFYVTNEDYMPHNLKVEVTTLSNETLYNETINLKARDQLRVERNLLTFVKIKQAPKSVLNYRVTLDSNLPVSKNLTVSEGFYAYMMIDKSNISLESATFM</sequence>
<accession>L0KZZ7</accession>
<dbReference type="Proteomes" id="UP000010866">
    <property type="component" value="Chromosome"/>
</dbReference>
<proteinExistence type="predicted"/>
<dbReference type="EMBL" id="CP003362">
    <property type="protein sequence ID" value="AGB49574.1"/>
    <property type="molecule type" value="Genomic_DNA"/>
</dbReference>
<dbReference type="RefSeq" id="WP_015324740.1">
    <property type="nucleotide sequence ID" value="NC_019977.1"/>
</dbReference>
<evidence type="ECO:0000313" key="2">
    <source>
        <dbReference type="Proteomes" id="UP000010866"/>
    </source>
</evidence>
<keyword evidence="2" id="KW-1185">Reference proteome</keyword>
<dbReference type="GeneID" id="14407166"/>
<name>L0KZZ7_METHD</name>
<dbReference type="KEGG" id="mhz:Metho_1357"/>
<dbReference type="HOGENOM" id="CLU_1891437_0_0_2"/>
<reference evidence="2" key="1">
    <citation type="submission" date="2012-02" db="EMBL/GenBank/DDBJ databases">
        <title>Complete sequence of chromosome of Methanomethylovorans hollandica DSM 15978.</title>
        <authorList>
            <person name="Lucas S."/>
            <person name="Copeland A."/>
            <person name="Lapidus A."/>
            <person name="Glavina del Rio T."/>
            <person name="Dalin E."/>
            <person name="Tice H."/>
            <person name="Bruce D."/>
            <person name="Goodwin L."/>
            <person name="Pitluck S."/>
            <person name="Peters L."/>
            <person name="Mikhailova N."/>
            <person name="Held B."/>
            <person name="Kyrpides N."/>
            <person name="Mavromatis K."/>
            <person name="Ivanova N."/>
            <person name="Brettin T."/>
            <person name="Detter J.C."/>
            <person name="Han C."/>
            <person name="Larimer F."/>
            <person name="Land M."/>
            <person name="Hauser L."/>
            <person name="Markowitz V."/>
            <person name="Cheng J.-F."/>
            <person name="Hugenholtz P."/>
            <person name="Woyke T."/>
            <person name="Wu D."/>
            <person name="Spring S."/>
            <person name="Schroeder M."/>
            <person name="Brambilla E."/>
            <person name="Klenk H.-P."/>
            <person name="Eisen J.A."/>
        </authorList>
    </citation>
    <scope>NUCLEOTIDE SEQUENCE [LARGE SCALE GENOMIC DNA]</scope>
    <source>
        <strain evidence="2">DSM 15978 / NBRC 107637 / DMS1</strain>
    </source>
</reference>